<comment type="caution">
    <text evidence="3">The sequence shown here is derived from an EMBL/GenBank/DDBJ whole genome shotgun (WGS) entry which is preliminary data.</text>
</comment>
<dbReference type="RefSeq" id="WP_230216542.1">
    <property type="nucleotide sequence ID" value="NZ_JAJKFT010000004.1"/>
</dbReference>
<dbReference type="InterPro" id="IPR001387">
    <property type="entry name" value="Cro/C1-type_HTH"/>
</dbReference>
<feature type="region of interest" description="Disordered" evidence="1">
    <location>
        <begin position="1"/>
        <end position="21"/>
    </location>
</feature>
<dbReference type="CDD" id="cd00093">
    <property type="entry name" value="HTH_XRE"/>
    <property type="match status" value="1"/>
</dbReference>
<dbReference type="PROSITE" id="PS50943">
    <property type="entry name" value="HTH_CROC1"/>
    <property type="match status" value="1"/>
</dbReference>
<dbReference type="SUPFAM" id="SSF47413">
    <property type="entry name" value="lambda repressor-like DNA-binding domains"/>
    <property type="match status" value="1"/>
</dbReference>
<organism evidence="3 4">
    <name type="scientific">Blastopirellula sediminis</name>
    <dbReference type="NCBI Taxonomy" id="2894196"/>
    <lineage>
        <taxon>Bacteria</taxon>
        <taxon>Pseudomonadati</taxon>
        <taxon>Planctomycetota</taxon>
        <taxon>Planctomycetia</taxon>
        <taxon>Pirellulales</taxon>
        <taxon>Pirellulaceae</taxon>
        <taxon>Blastopirellula</taxon>
    </lineage>
</organism>
<evidence type="ECO:0000256" key="1">
    <source>
        <dbReference type="SAM" id="MobiDB-lite"/>
    </source>
</evidence>
<dbReference type="InterPro" id="IPR010982">
    <property type="entry name" value="Lambda_DNA-bd_dom_sf"/>
</dbReference>
<dbReference type="EMBL" id="JAJKFT010000004">
    <property type="protein sequence ID" value="MCC9627826.1"/>
    <property type="molecule type" value="Genomic_DNA"/>
</dbReference>
<dbReference type="Pfam" id="PF13560">
    <property type="entry name" value="HTH_31"/>
    <property type="match status" value="1"/>
</dbReference>
<feature type="domain" description="HTH cro/C1-type" evidence="2">
    <location>
        <begin position="8"/>
        <end position="68"/>
    </location>
</feature>
<dbReference type="Proteomes" id="UP001139103">
    <property type="component" value="Unassembled WGS sequence"/>
</dbReference>
<sequence>MSSFGDHLRKLREQRRADDASFSVRQLAVRVGVEPSYLSKVERGQQPPPSEKTILAIAAELGEDPDVLLALAGKVSGDLQEVILRRPQLFAELIRQLKDMPDHAVLRIVREVRDGEW</sequence>
<dbReference type="AlphaFoldDB" id="A0A9X1MJS0"/>
<evidence type="ECO:0000259" key="2">
    <source>
        <dbReference type="PROSITE" id="PS50943"/>
    </source>
</evidence>
<proteinExistence type="predicted"/>
<name>A0A9X1MJS0_9BACT</name>
<keyword evidence="4" id="KW-1185">Reference proteome</keyword>
<reference evidence="3" key="1">
    <citation type="submission" date="2021-11" db="EMBL/GenBank/DDBJ databases">
        <title>Genome sequence.</title>
        <authorList>
            <person name="Sun Q."/>
        </authorList>
    </citation>
    <scope>NUCLEOTIDE SEQUENCE</scope>
    <source>
        <strain evidence="3">JC732</strain>
    </source>
</reference>
<gene>
    <name evidence="3" type="ORF">LOC68_05415</name>
</gene>
<dbReference type="Gene3D" id="1.10.260.40">
    <property type="entry name" value="lambda repressor-like DNA-binding domains"/>
    <property type="match status" value="1"/>
</dbReference>
<dbReference type="GO" id="GO:0003677">
    <property type="term" value="F:DNA binding"/>
    <property type="evidence" value="ECO:0007669"/>
    <property type="project" value="InterPro"/>
</dbReference>
<evidence type="ECO:0000313" key="4">
    <source>
        <dbReference type="Proteomes" id="UP001139103"/>
    </source>
</evidence>
<dbReference type="SMART" id="SM00530">
    <property type="entry name" value="HTH_XRE"/>
    <property type="match status" value="1"/>
</dbReference>
<accession>A0A9X1MJS0</accession>
<evidence type="ECO:0000313" key="3">
    <source>
        <dbReference type="EMBL" id="MCC9627826.1"/>
    </source>
</evidence>
<protein>
    <submittedName>
        <fullName evidence="3">Helix-turn-helix domain-containing protein</fullName>
    </submittedName>
</protein>